<protein>
    <recommendedName>
        <fullName evidence="3">Secreted protein</fullName>
    </recommendedName>
</protein>
<name>A0A2G9S8N1_AQUCT</name>
<evidence type="ECO:0008006" key="3">
    <source>
        <dbReference type="Google" id="ProtNLM"/>
    </source>
</evidence>
<dbReference type="AlphaFoldDB" id="A0A2G9S8N1"/>
<dbReference type="EMBL" id="KV925354">
    <property type="protein sequence ID" value="PIO36516.1"/>
    <property type="molecule type" value="Genomic_DNA"/>
</dbReference>
<gene>
    <name evidence="2" type="ORF">AB205_0024420</name>
</gene>
<evidence type="ECO:0000256" key="1">
    <source>
        <dbReference type="SAM" id="SignalP"/>
    </source>
</evidence>
<feature type="signal peptide" evidence="1">
    <location>
        <begin position="1"/>
        <end position="19"/>
    </location>
</feature>
<accession>A0A2G9S8N1</accession>
<evidence type="ECO:0000313" key="2">
    <source>
        <dbReference type="EMBL" id="PIO36516.1"/>
    </source>
</evidence>
<proteinExistence type="predicted"/>
<organism evidence="2">
    <name type="scientific">Aquarana catesbeiana</name>
    <name type="common">American bullfrog</name>
    <name type="synonym">Rana catesbeiana</name>
    <dbReference type="NCBI Taxonomy" id="8400"/>
    <lineage>
        <taxon>Eukaryota</taxon>
        <taxon>Metazoa</taxon>
        <taxon>Chordata</taxon>
        <taxon>Craniata</taxon>
        <taxon>Vertebrata</taxon>
        <taxon>Euteleostomi</taxon>
        <taxon>Amphibia</taxon>
        <taxon>Batrachia</taxon>
        <taxon>Anura</taxon>
        <taxon>Neobatrachia</taxon>
        <taxon>Ranoidea</taxon>
        <taxon>Ranidae</taxon>
        <taxon>Aquarana</taxon>
    </lineage>
</organism>
<reference evidence="2" key="1">
    <citation type="submission" date="2017-08" db="EMBL/GenBank/DDBJ databases">
        <title>Assembly of the North American Bullfrog Genome.</title>
        <authorList>
            <person name="Warren R.L."/>
            <person name="Vandervalk B.P."/>
            <person name="Kucuk E."/>
            <person name="Birol I."/>
            <person name="Helbing C."/>
            <person name="Pandoh P."/>
            <person name="Behsaz B."/>
            <person name="Mohamadi H."/>
            <person name="Chu J."/>
            <person name="Jackman S."/>
            <person name="Hammond S.A."/>
            <person name="Veldhoen N."/>
            <person name="Kirk H."/>
            <person name="Zhao Y."/>
            <person name="Coope R."/>
            <person name="Pleasance S."/>
            <person name="Moore R."/>
            <person name="Holt R."/>
        </authorList>
    </citation>
    <scope>NUCLEOTIDE SEQUENCE</scope>
    <source>
        <strain evidence="2">Bruno</strain>
        <tissue evidence="2">Liver</tissue>
    </source>
</reference>
<sequence>MDILLLLLTTSLPATWTNALAVLTLSLSVLTMDSIPACCLFCCRCPRSCLLPRPMLSSVDHCTTKTKETWKKLTIQKTCYAS</sequence>
<keyword evidence="1" id="KW-0732">Signal</keyword>
<feature type="chain" id="PRO_5013930320" description="Secreted protein" evidence="1">
    <location>
        <begin position="20"/>
        <end position="82"/>
    </location>
</feature>